<evidence type="ECO:0000313" key="7">
    <source>
        <dbReference type="Proteomes" id="UP001138997"/>
    </source>
</evidence>
<dbReference type="PROSITE" id="PS51462">
    <property type="entry name" value="NUDIX"/>
    <property type="match status" value="1"/>
</dbReference>
<keyword evidence="3 4" id="KW-0378">Hydrolase</keyword>
<dbReference type="PANTHER" id="PTHR43046">
    <property type="entry name" value="GDP-MANNOSE MANNOSYL HYDROLASE"/>
    <property type="match status" value="1"/>
</dbReference>
<accession>A0A9X1NLH6</accession>
<comment type="similarity">
    <text evidence="2 4">Belongs to the Nudix hydrolase family.</text>
</comment>
<dbReference type="InterPro" id="IPR020476">
    <property type="entry name" value="Nudix_hydrolase"/>
</dbReference>
<reference evidence="6" key="1">
    <citation type="submission" date="2021-11" db="EMBL/GenBank/DDBJ databases">
        <title>Streptomyces corallinus and Kineosporia corallina sp. nov., two new coral-derived marine actinobacteria.</title>
        <authorList>
            <person name="Buangrab K."/>
            <person name="Sutthacheep M."/>
            <person name="Yeemin T."/>
            <person name="Harunari E."/>
            <person name="Igarashi Y."/>
            <person name="Sripreechasak P."/>
            <person name="Kanchanasin P."/>
            <person name="Tanasupawat S."/>
            <person name="Phongsopitanun W."/>
        </authorList>
    </citation>
    <scope>NUCLEOTIDE SEQUENCE</scope>
    <source>
        <strain evidence="6">JCM 31032</strain>
    </source>
</reference>
<dbReference type="InterPro" id="IPR000086">
    <property type="entry name" value="NUDIX_hydrolase_dom"/>
</dbReference>
<dbReference type="Gene3D" id="3.90.79.10">
    <property type="entry name" value="Nucleoside Triphosphate Pyrophosphohydrolase"/>
    <property type="match status" value="1"/>
</dbReference>
<dbReference type="Pfam" id="PF00293">
    <property type="entry name" value="NUDIX"/>
    <property type="match status" value="1"/>
</dbReference>
<dbReference type="RefSeq" id="WP_231448736.1">
    <property type="nucleotide sequence ID" value="NZ_JAJOMB010000025.1"/>
</dbReference>
<organism evidence="6 7">
    <name type="scientific">Kineosporia babensis</name>
    <dbReference type="NCBI Taxonomy" id="499548"/>
    <lineage>
        <taxon>Bacteria</taxon>
        <taxon>Bacillati</taxon>
        <taxon>Actinomycetota</taxon>
        <taxon>Actinomycetes</taxon>
        <taxon>Kineosporiales</taxon>
        <taxon>Kineosporiaceae</taxon>
        <taxon>Kineosporia</taxon>
    </lineage>
</organism>
<proteinExistence type="inferred from homology"/>
<dbReference type="EMBL" id="JAJOMB010000025">
    <property type="protein sequence ID" value="MCD5315916.1"/>
    <property type="molecule type" value="Genomic_DNA"/>
</dbReference>
<evidence type="ECO:0000313" key="6">
    <source>
        <dbReference type="EMBL" id="MCD5315916.1"/>
    </source>
</evidence>
<evidence type="ECO:0000259" key="5">
    <source>
        <dbReference type="PROSITE" id="PS51462"/>
    </source>
</evidence>
<evidence type="ECO:0000256" key="2">
    <source>
        <dbReference type="ARBA" id="ARBA00005582"/>
    </source>
</evidence>
<sequence length="158" mass="17212">MSGQLRSPLDVLVLLEDDDGDILLTKRSGRAPASGMWALPSGGVEEGEDVVATVQRELREELGLLVARDDITCVAVVHARPPLGPARVGFGFLVRRWSGHPQIMEPHLCSELRWVGPEEVAALAATAPVMSYTQEIVRLWVQGESFSTIGWSEALRTV</sequence>
<dbReference type="InterPro" id="IPR020084">
    <property type="entry name" value="NUDIX_hydrolase_CS"/>
</dbReference>
<keyword evidence="7" id="KW-1185">Reference proteome</keyword>
<dbReference type="SUPFAM" id="SSF55811">
    <property type="entry name" value="Nudix"/>
    <property type="match status" value="1"/>
</dbReference>
<dbReference type="PANTHER" id="PTHR43046:SF16">
    <property type="entry name" value="ADP-RIBOSE PYROPHOSPHATASE YJHB-RELATED"/>
    <property type="match status" value="1"/>
</dbReference>
<evidence type="ECO:0000256" key="3">
    <source>
        <dbReference type="ARBA" id="ARBA00022801"/>
    </source>
</evidence>
<protein>
    <submittedName>
        <fullName evidence="6">NUDIX domain-containing protein</fullName>
    </submittedName>
</protein>
<dbReference type="GO" id="GO:0016787">
    <property type="term" value="F:hydrolase activity"/>
    <property type="evidence" value="ECO:0007669"/>
    <property type="project" value="UniProtKB-KW"/>
</dbReference>
<dbReference type="AlphaFoldDB" id="A0A9X1NLH6"/>
<evidence type="ECO:0000256" key="4">
    <source>
        <dbReference type="RuleBase" id="RU003476"/>
    </source>
</evidence>
<comment type="cofactor">
    <cofactor evidence="1">
        <name>Mg(2+)</name>
        <dbReference type="ChEBI" id="CHEBI:18420"/>
    </cofactor>
</comment>
<feature type="domain" description="Nudix hydrolase" evidence="5">
    <location>
        <begin position="4"/>
        <end position="137"/>
    </location>
</feature>
<dbReference type="InterPro" id="IPR015797">
    <property type="entry name" value="NUDIX_hydrolase-like_dom_sf"/>
</dbReference>
<dbReference type="PRINTS" id="PR00502">
    <property type="entry name" value="NUDIXFAMILY"/>
</dbReference>
<dbReference type="Proteomes" id="UP001138997">
    <property type="component" value="Unassembled WGS sequence"/>
</dbReference>
<comment type="caution">
    <text evidence="6">The sequence shown here is derived from an EMBL/GenBank/DDBJ whole genome shotgun (WGS) entry which is preliminary data.</text>
</comment>
<dbReference type="PROSITE" id="PS00893">
    <property type="entry name" value="NUDIX_BOX"/>
    <property type="match status" value="1"/>
</dbReference>
<evidence type="ECO:0000256" key="1">
    <source>
        <dbReference type="ARBA" id="ARBA00001946"/>
    </source>
</evidence>
<name>A0A9X1NLH6_9ACTN</name>
<gene>
    <name evidence="6" type="ORF">LR394_33980</name>
</gene>